<sequence length="466" mass="53174">MVGRYYQWSIVYLWKDGLVLYKYLKSPVATKIAFVGLLVGIFILMFKLNSLTGFVVDDYLKYGAAVNIHSVGDMYQALEKYYLTWSGRVWGEFFSLLFLSMPKSVFNVANSLIYVVLLLLVYAHITKLKYWSLPILIYINFSIWVFLPAFGQDILWLTGAGNYLWTIIIPLIFMLFYRLYDGNSETLRNYFLYIVILILGIFSGWANENFSVGIIGFILCYMWRYKKKYNLIPQFSIWGLVGTLLGSAALWGAPGNFIRYAAEGHQGAILKVIGRIPQNALRLIDYEKTLFLVIIFVILYFLLKKTDKQSSLIYLVGTVLCAIAMSAVGGFGSRIVFSGTILFIIATGILIADFIRNEAYTGFNKIGLVITLSVIMLASFGREYRAALEGTHDYNRQIAVNERLVNEAKARGEQDIYVNPVQVMNRYCAAYGLEDIKPKSQNKFWLNKGMAAYYKVRTIQVNTIEK</sequence>
<dbReference type="STRING" id="883156.HMPREF9282_00139"/>
<name>K9D7Z7_9FIRM</name>
<keyword evidence="1" id="KW-1133">Transmembrane helix</keyword>
<evidence type="ECO:0000313" key="3">
    <source>
        <dbReference type="Proteomes" id="UP000009891"/>
    </source>
</evidence>
<feature type="transmembrane region" description="Helical" evidence="1">
    <location>
        <begin position="162"/>
        <end position="180"/>
    </location>
</feature>
<dbReference type="PATRIC" id="fig|883156.3.peg.141"/>
<feature type="transmembrane region" description="Helical" evidence="1">
    <location>
        <begin position="105"/>
        <end position="125"/>
    </location>
</feature>
<evidence type="ECO:0000256" key="1">
    <source>
        <dbReference type="SAM" id="Phobius"/>
    </source>
</evidence>
<reference evidence="2 3" key="1">
    <citation type="submission" date="2012-09" db="EMBL/GenBank/DDBJ databases">
        <title>The Genome Sequence of Veillonella ratti ACS-216-V-COL6B.</title>
        <authorList>
            <consortium name="The Broad Institute Genome Sequencing Platform"/>
            <person name="Earl A."/>
            <person name="Ward D."/>
            <person name="Feldgarden M."/>
            <person name="Gevers D."/>
            <person name="Saerens B."/>
            <person name="Vaneechoutte M."/>
            <person name="Walker B."/>
            <person name="Young S.K."/>
            <person name="Zeng Q."/>
            <person name="Gargeya S."/>
            <person name="Fitzgerald M."/>
            <person name="Haas B."/>
            <person name="Abouelleil A."/>
            <person name="Alvarado L."/>
            <person name="Arachchi H.M."/>
            <person name="Berlin A."/>
            <person name="Chapman S.B."/>
            <person name="Goldberg J."/>
            <person name="Griggs A."/>
            <person name="Gujja S."/>
            <person name="Hansen M."/>
            <person name="Howarth C."/>
            <person name="Imamovic A."/>
            <person name="Larimer J."/>
            <person name="McCowen C."/>
            <person name="Montmayeur A."/>
            <person name="Murphy C."/>
            <person name="Neiman D."/>
            <person name="Pearson M."/>
            <person name="Priest M."/>
            <person name="Roberts A."/>
            <person name="Saif S."/>
            <person name="Shea T."/>
            <person name="Sisk P."/>
            <person name="Sykes S."/>
            <person name="Wortman J."/>
            <person name="Nusbaum C."/>
            <person name="Birren B."/>
        </authorList>
    </citation>
    <scope>NUCLEOTIDE SEQUENCE [LARGE SCALE GENOMIC DNA]</scope>
    <source>
        <strain evidence="2 3">ACS-216-V-Col6b</strain>
    </source>
</reference>
<gene>
    <name evidence="2" type="ORF">HMPREF9282_00139</name>
</gene>
<feature type="transmembrane region" description="Helical" evidence="1">
    <location>
        <begin position="335"/>
        <end position="355"/>
    </location>
</feature>
<feature type="transmembrane region" description="Helical" evidence="1">
    <location>
        <begin position="192"/>
        <end position="223"/>
    </location>
</feature>
<dbReference type="AlphaFoldDB" id="K9D7Z7"/>
<dbReference type="Proteomes" id="UP000009891">
    <property type="component" value="Unassembled WGS sequence"/>
</dbReference>
<evidence type="ECO:0000313" key="2">
    <source>
        <dbReference type="EMBL" id="EKU79331.1"/>
    </source>
</evidence>
<comment type="caution">
    <text evidence="2">The sequence shown here is derived from an EMBL/GenBank/DDBJ whole genome shotgun (WGS) entry which is preliminary data.</text>
</comment>
<dbReference type="EMBL" id="AHAF01000001">
    <property type="protein sequence ID" value="EKU79331.1"/>
    <property type="molecule type" value="Genomic_DNA"/>
</dbReference>
<feature type="transmembrane region" description="Helical" evidence="1">
    <location>
        <begin position="312"/>
        <end position="329"/>
    </location>
</feature>
<dbReference type="HOGENOM" id="CLU_031696_0_0_9"/>
<keyword evidence="1" id="KW-0472">Membrane</keyword>
<dbReference type="Pfam" id="PF19528">
    <property type="entry name" value="DUF6056"/>
    <property type="match status" value="1"/>
</dbReference>
<accession>K9D7Z7</accession>
<feature type="transmembrane region" description="Helical" evidence="1">
    <location>
        <begin position="131"/>
        <end position="150"/>
    </location>
</feature>
<dbReference type="InterPro" id="IPR045691">
    <property type="entry name" value="DUF6056"/>
</dbReference>
<feature type="transmembrane region" description="Helical" evidence="1">
    <location>
        <begin position="28"/>
        <end position="46"/>
    </location>
</feature>
<evidence type="ECO:0008006" key="4">
    <source>
        <dbReference type="Google" id="ProtNLM"/>
    </source>
</evidence>
<keyword evidence="3" id="KW-1185">Reference proteome</keyword>
<proteinExistence type="predicted"/>
<feature type="transmembrane region" description="Helical" evidence="1">
    <location>
        <begin position="235"/>
        <end position="253"/>
    </location>
</feature>
<dbReference type="eggNOG" id="ENOG5032IW9">
    <property type="taxonomic scope" value="Bacteria"/>
</dbReference>
<organism evidence="2 3">
    <name type="scientific">Veillonella seminalis ACS-216-V-Col6b</name>
    <dbReference type="NCBI Taxonomy" id="883156"/>
    <lineage>
        <taxon>Bacteria</taxon>
        <taxon>Bacillati</taxon>
        <taxon>Bacillota</taxon>
        <taxon>Negativicutes</taxon>
        <taxon>Veillonellales</taxon>
        <taxon>Veillonellaceae</taxon>
        <taxon>Veillonella</taxon>
    </lineage>
</organism>
<protein>
    <recommendedName>
        <fullName evidence="4">Glycosyltransferase RgtA/B/C/D-like domain-containing protein</fullName>
    </recommendedName>
</protein>
<feature type="transmembrane region" description="Helical" evidence="1">
    <location>
        <begin position="362"/>
        <end position="381"/>
    </location>
</feature>
<feature type="transmembrane region" description="Helical" evidence="1">
    <location>
        <begin position="286"/>
        <end position="303"/>
    </location>
</feature>
<keyword evidence="1" id="KW-0812">Transmembrane</keyword>